<reference evidence="4 5" key="1">
    <citation type="journal article" date="2018" name="Genome Biol. Evol.">
        <title>Multiple Roots of Fruiting Body Formation in Amoebozoa.</title>
        <authorList>
            <person name="Hillmann F."/>
            <person name="Forbes G."/>
            <person name="Novohradska S."/>
            <person name="Ferling I."/>
            <person name="Riege K."/>
            <person name="Groth M."/>
            <person name="Westermann M."/>
            <person name="Marz M."/>
            <person name="Spaller T."/>
            <person name="Winckler T."/>
            <person name="Schaap P."/>
            <person name="Glockner G."/>
        </authorList>
    </citation>
    <scope>NUCLEOTIDE SEQUENCE [LARGE SCALE GENOMIC DNA]</scope>
    <source>
        <strain evidence="4 5">Jena</strain>
    </source>
</reference>
<evidence type="ECO:0000256" key="2">
    <source>
        <dbReference type="SAM" id="Phobius"/>
    </source>
</evidence>
<accession>A0A2P6NZY8</accession>
<evidence type="ECO:0000256" key="1">
    <source>
        <dbReference type="SAM" id="MobiDB-lite"/>
    </source>
</evidence>
<feature type="region of interest" description="Disordered" evidence="1">
    <location>
        <begin position="518"/>
        <end position="538"/>
    </location>
</feature>
<dbReference type="AlphaFoldDB" id="A0A2P6NZY8"/>
<keyword evidence="2" id="KW-0812">Transmembrane</keyword>
<organism evidence="4 5">
    <name type="scientific">Planoprotostelium fungivorum</name>
    <dbReference type="NCBI Taxonomy" id="1890364"/>
    <lineage>
        <taxon>Eukaryota</taxon>
        <taxon>Amoebozoa</taxon>
        <taxon>Evosea</taxon>
        <taxon>Variosea</taxon>
        <taxon>Cavosteliida</taxon>
        <taxon>Cavosteliaceae</taxon>
        <taxon>Planoprotostelium</taxon>
    </lineage>
</organism>
<feature type="transmembrane region" description="Helical" evidence="2">
    <location>
        <begin position="280"/>
        <end position="306"/>
    </location>
</feature>
<evidence type="ECO:0000313" key="4">
    <source>
        <dbReference type="EMBL" id="PRP89522.1"/>
    </source>
</evidence>
<evidence type="ECO:0000313" key="5">
    <source>
        <dbReference type="Proteomes" id="UP000241769"/>
    </source>
</evidence>
<feature type="compositionally biased region" description="Low complexity" evidence="1">
    <location>
        <begin position="527"/>
        <end position="538"/>
    </location>
</feature>
<protein>
    <submittedName>
        <fullName evidence="4">Uncharacterized protein</fullName>
    </submittedName>
</protein>
<comment type="caution">
    <text evidence="4">The sequence shown here is derived from an EMBL/GenBank/DDBJ whole genome shotgun (WGS) entry which is preliminary data.</text>
</comment>
<dbReference type="InterPro" id="IPR040283">
    <property type="entry name" value="DDB_G0292058-like"/>
</dbReference>
<feature type="transmembrane region" description="Helical" evidence="2">
    <location>
        <begin position="249"/>
        <end position="273"/>
    </location>
</feature>
<dbReference type="EMBL" id="MDYQ01000002">
    <property type="protein sequence ID" value="PRP89522.1"/>
    <property type="molecule type" value="Genomic_DNA"/>
</dbReference>
<dbReference type="PANTHER" id="PTHR31414">
    <property type="entry name" value="TRANSMEMBRANE PROTEIN DDB_G0292058"/>
    <property type="match status" value="1"/>
</dbReference>
<proteinExistence type="predicted"/>
<evidence type="ECO:0000256" key="3">
    <source>
        <dbReference type="SAM" id="SignalP"/>
    </source>
</evidence>
<dbReference type="GO" id="GO:0016020">
    <property type="term" value="C:membrane"/>
    <property type="evidence" value="ECO:0007669"/>
    <property type="project" value="TreeGrafter"/>
</dbReference>
<feature type="transmembrane region" description="Helical" evidence="2">
    <location>
        <begin position="154"/>
        <end position="173"/>
    </location>
</feature>
<dbReference type="Proteomes" id="UP000241769">
    <property type="component" value="Unassembled WGS sequence"/>
</dbReference>
<feature type="chain" id="PRO_5015156136" evidence="3">
    <location>
        <begin position="24"/>
        <end position="538"/>
    </location>
</feature>
<feature type="transmembrane region" description="Helical" evidence="2">
    <location>
        <begin position="64"/>
        <end position="89"/>
    </location>
</feature>
<keyword evidence="3" id="KW-0732">Signal</keyword>
<dbReference type="InParanoid" id="A0A2P6NZY8"/>
<keyword evidence="2" id="KW-1133">Transmembrane helix</keyword>
<keyword evidence="5" id="KW-1185">Reference proteome</keyword>
<feature type="transmembrane region" description="Helical" evidence="2">
    <location>
        <begin position="476"/>
        <end position="498"/>
    </location>
</feature>
<name>A0A2P6NZY8_9EUKA</name>
<feature type="signal peptide" evidence="3">
    <location>
        <begin position="1"/>
        <end position="23"/>
    </location>
</feature>
<gene>
    <name evidence="4" type="ORF">PROFUN_00786</name>
</gene>
<sequence>MHKLKYYAITLLALFQTVQSGLASLGSGSTRNMLGGGTTNNEFCSLDSTGNCQWPDYAKGLATIALPFIIIAVLCLVAIPVFIIGRYALGIFGGRHRAPGTWFFGHNSCCGKVNRSQYVDRPSRLDFDGIDRREGAGTIHYTSYSKVEVWGVRIALLALFIAVIVCMAVGLAGNSKVARGLDNTVDIVTVTLQELSGNITAAVNAVKDLPDTDAILSAENQLLGVATNATNVATDIRSARNSYAPARTAVTTVILILPAIFIAMAAVFAFFNLPRIVYTIFYITFIVSLLMWLFTAIYVAVAVMAADGCRTAGPFVSNLRSLPSDQVPDTAIDQFVACSNGAQFASYRNLALQSQTALRSSVCSAQSKICQSAGQTCSTTSCVSGDYQGTMDTVVNDISGNSATRKTFADCAQNCSNANLKTATAAVMTLIGYSEQYDAVYENNLLPVLNCSIVDPAIDGIVAEFCGDNSAGTDSLSGIFLALAIINVFVTTIVLMTYKRWRKDNAIITSNNEQFELKMPPPPAPYNPEYSPESQRFR</sequence>
<dbReference type="PANTHER" id="PTHR31414:SF18">
    <property type="entry name" value="TRANSMEMBRANE PROTEIN-RELATED"/>
    <property type="match status" value="1"/>
</dbReference>
<keyword evidence="2" id="KW-0472">Membrane</keyword>